<evidence type="ECO:0000256" key="6">
    <source>
        <dbReference type="ARBA" id="ARBA00023163"/>
    </source>
</evidence>
<keyword evidence="3" id="KW-0805">Transcription regulation</keyword>
<keyword evidence="2" id="KW-0963">Cytoplasm</keyword>
<evidence type="ECO:0000256" key="7">
    <source>
        <dbReference type="RuleBase" id="RU000408"/>
    </source>
</evidence>
<keyword evidence="6" id="KW-0804">Transcription</keyword>
<dbReference type="Gene3D" id="2.40.50.140">
    <property type="entry name" value="Nucleic acid-binding proteins"/>
    <property type="match status" value="1"/>
</dbReference>
<proteinExistence type="predicted"/>
<dbReference type="InterPro" id="IPR019844">
    <property type="entry name" value="CSD_CS"/>
</dbReference>
<dbReference type="GO" id="GO:0005829">
    <property type="term" value="C:cytosol"/>
    <property type="evidence" value="ECO:0007669"/>
    <property type="project" value="UniProtKB-ARBA"/>
</dbReference>
<protein>
    <recommendedName>
        <fullName evidence="8">CSD domain-containing protein</fullName>
    </recommendedName>
</protein>
<dbReference type="AlphaFoldDB" id="A0A916ZNI1"/>
<dbReference type="RefSeq" id="WP_188761892.1">
    <property type="nucleotide sequence ID" value="NZ_BMJM01000003.1"/>
</dbReference>
<evidence type="ECO:0000256" key="1">
    <source>
        <dbReference type="ARBA" id="ARBA00004496"/>
    </source>
</evidence>
<evidence type="ECO:0000256" key="5">
    <source>
        <dbReference type="ARBA" id="ARBA00023159"/>
    </source>
</evidence>
<dbReference type="SUPFAM" id="SSF50249">
    <property type="entry name" value="Nucleic acid-binding proteins"/>
    <property type="match status" value="1"/>
</dbReference>
<reference evidence="9" key="1">
    <citation type="journal article" date="2014" name="Int. J. Syst. Evol. Microbiol.">
        <title>Complete genome sequence of Corynebacterium casei LMG S-19264T (=DSM 44701T), isolated from a smear-ripened cheese.</title>
        <authorList>
            <consortium name="US DOE Joint Genome Institute (JGI-PGF)"/>
            <person name="Walter F."/>
            <person name="Albersmeier A."/>
            <person name="Kalinowski J."/>
            <person name="Ruckert C."/>
        </authorList>
    </citation>
    <scope>NUCLEOTIDE SEQUENCE</scope>
    <source>
        <strain evidence="9">CGMCC 1.15519</strain>
    </source>
</reference>
<dbReference type="GO" id="GO:0003677">
    <property type="term" value="F:DNA binding"/>
    <property type="evidence" value="ECO:0007669"/>
    <property type="project" value="UniProtKB-KW"/>
</dbReference>
<dbReference type="InterPro" id="IPR011129">
    <property type="entry name" value="CSD"/>
</dbReference>
<dbReference type="PROSITE" id="PS51857">
    <property type="entry name" value="CSD_2"/>
    <property type="match status" value="1"/>
</dbReference>
<evidence type="ECO:0000313" key="10">
    <source>
        <dbReference type="Proteomes" id="UP000635071"/>
    </source>
</evidence>
<evidence type="ECO:0000256" key="2">
    <source>
        <dbReference type="ARBA" id="ARBA00022490"/>
    </source>
</evidence>
<name>A0A916ZNI1_9SPHN</name>
<dbReference type="Pfam" id="PF00313">
    <property type="entry name" value="CSD"/>
    <property type="match status" value="1"/>
</dbReference>
<dbReference type="Proteomes" id="UP000635071">
    <property type="component" value="Unassembled WGS sequence"/>
</dbReference>
<dbReference type="EMBL" id="BMJM01000003">
    <property type="protein sequence ID" value="GGE06064.1"/>
    <property type="molecule type" value="Genomic_DNA"/>
</dbReference>
<comment type="caution">
    <text evidence="9">The sequence shown here is derived from an EMBL/GenBank/DDBJ whole genome shotgun (WGS) entry which is preliminary data.</text>
</comment>
<accession>A0A916ZNI1</accession>
<dbReference type="InterPro" id="IPR012340">
    <property type="entry name" value="NA-bd_OB-fold"/>
</dbReference>
<dbReference type="PANTHER" id="PTHR46565">
    <property type="entry name" value="COLD SHOCK DOMAIN PROTEIN 2"/>
    <property type="match status" value="1"/>
</dbReference>
<dbReference type="PRINTS" id="PR00050">
    <property type="entry name" value="COLDSHOCK"/>
</dbReference>
<evidence type="ECO:0000313" key="9">
    <source>
        <dbReference type="EMBL" id="GGE06064.1"/>
    </source>
</evidence>
<comment type="subcellular location">
    <subcellularLocation>
        <location evidence="1 7">Cytoplasm</location>
    </subcellularLocation>
</comment>
<dbReference type="InterPro" id="IPR012156">
    <property type="entry name" value="Cold_shock_CspA"/>
</dbReference>
<dbReference type="PROSITE" id="PS00352">
    <property type="entry name" value="CSD_1"/>
    <property type="match status" value="1"/>
</dbReference>
<organism evidence="9 10">
    <name type="scientific">Sandarakinorhabdus glacialis</name>
    <dbReference type="NCBI Taxonomy" id="1614636"/>
    <lineage>
        <taxon>Bacteria</taxon>
        <taxon>Pseudomonadati</taxon>
        <taxon>Pseudomonadota</taxon>
        <taxon>Alphaproteobacteria</taxon>
        <taxon>Sphingomonadales</taxon>
        <taxon>Sphingosinicellaceae</taxon>
        <taxon>Sandarakinorhabdus</taxon>
    </lineage>
</organism>
<keyword evidence="10" id="KW-1185">Reference proteome</keyword>
<dbReference type="CDD" id="cd04458">
    <property type="entry name" value="CSP_CDS"/>
    <property type="match status" value="1"/>
</dbReference>
<dbReference type="PANTHER" id="PTHR46565:SF20">
    <property type="entry name" value="COLD SHOCK DOMAIN-CONTAINING PROTEIN 4"/>
    <property type="match status" value="1"/>
</dbReference>
<evidence type="ECO:0000256" key="3">
    <source>
        <dbReference type="ARBA" id="ARBA00023015"/>
    </source>
</evidence>
<reference evidence="9" key="2">
    <citation type="submission" date="2020-09" db="EMBL/GenBank/DDBJ databases">
        <authorList>
            <person name="Sun Q."/>
            <person name="Zhou Y."/>
        </authorList>
    </citation>
    <scope>NUCLEOTIDE SEQUENCE</scope>
    <source>
        <strain evidence="9">CGMCC 1.15519</strain>
    </source>
</reference>
<keyword evidence="5" id="KW-0010">Activator</keyword>
<evidence type="ECO:0000256" key="4">
    <source>
        <dbReference type="ARBA" id="ARBA00023125"/>
    </source>
</evidence>
<dbReference type="InterPro" id="IPR002059">
    <property type="entry name" value="CSP_DNA-bd"/>
</dbReference>
<gene>
    <name evidence="9" type="ORF">GCM10011529_10540</name>
</gene>
<dbReference type="SMART" id="SM00357">
    <property type="entry name" value="CSP"/>
    <property type="match status" value="1"/>
</dbReference>
<feature type="domain" description="CSD" evidence="8">
    <location>
        <begin position="1"/>
        <end position="67"/>
    </location>
</feature>
<sequence>MASGAVKWFDARKGFGFITPDLGPRDVFVHVSAITAAGLEIVIPGDRFDFELAQSGDGRLIALGLRPRQDPPA</sequence>
<dbReference type="PIRSF" id="PIRSF002599">
    <property type="entry name" value="Cold_shock_A"/>
    <property type="match status" value="1"/>
</dbReference>
<keyword evidence="4" id="KW-0238">DNA-binding</keyword>
<evidence type="ECO:0000259" key="8">
    <source>
        <dbReference type="PROSITE" id="PS51857"/>
    </source>
</evidence>